<dbReference type="EMBL" id="KZ805339">
    <property type="protein sequence ID" value="PVI02792.1"/>
    <property type="molecule type" value="Genomic_DNA"/>
</dbReference>
<evidence type="ECO:0000259" key="7">
    <source>
        <dbReference type="PROSITE" id="PS50048"/>
    </source>
</evidence>
<dbReference type="Gene3D" id="4.10.240.10">
    <property type="entry name" value="Zn(2)-C6 fungal-type DNA-binding domain"/>
    <property type="match status" value="1"/>
</dbReference>
<keyword evidence="1" id="KW-0479">Metal-binding</keyword>
<dbReference type="InterPro" id="IPR051430">
    <property type="entry name" value="Fungal_TF_Env_Response"/>
</dbReference>
<keyword evidence="9" id="KW-1185">Reference proteome</keyword>
<dbReference type="CDD" id="cd12148">
    <property type="entry name" value="fungal_TF_MHR"/>
    <property type="match status" value="1"/>
</dbReference>
<evidence type="ECO:0000256" key="5">
    <source>
        <dbReference type="ARBA" id="ARBA00023163"/>
    </source>
</evidence>
<dbReference type="GO" id="GO:0000978">
    <property type="term" value="F:RNA polymerase II cis-regulatory region sequence-specific DNA binding"/>
    <property type="evidence" value="ECO:0007669"/>
    <property type="project" value="TreeGrafter"/>
</dbReference>
<dbReference type="Pfam" id="PF04082">
    <property type="entry name" value="Fungal_trans"/>
    <property type="match status" value="1"/>
</dbReference>
<dbReference type="GO" id="GO:0005634">
    <property type="term" value="C:nucleus"/>
    <property type="evidence" value="ECO:0007669"/>
    <property type="project" value="TreeGrafter"/>
</dbReference>
<dbReference type="CDD" id="cd00067">
    <property type="entry name" value="GAL4"/>
    <property type="match status" value="1"/>
</dbReference>
<evidence type="ECO:0000313" key="9">
    <source>
        <dbReference type="Proteomes" id="UP000244855"/>
    </source>
</evidence>
<dbReference type="GO" id="GO:0008270">
    <property type="term" value="F:zinc ion binding"/>
    <property type="evidence" value="ECO:0007669"/>
    <property type="project" value="InterPro"/>
</dbReference>
<keyword evidence="2" id="KW-0862">Zinc</keyword>
<organism evidence="8 9">
    <name type="scientific">Periconia macrospinosa</name>
    <dbReference type="NCBI Taxonomy" id="97972"/>
    <lineage>
        <taxon>Eukaryota</taxon>
        <taxon>Fungi</taxon>
        <taxon>Dikarya</taxon>
        <taxon>Ascomycota</taxon>
        <taxon>Pezizomycotina</taxon>
        <taxon>Dothideomycetes</taxon>
        <taxon>Pleosporomycetidae</taxon>
        <taxon>Pleosporales</taxon>
        <taxon>Massarineae</taxon>
        <taxon>Periconiaceae</taxon>
        <taxon>Periconia</taxon>
    </lineage>
</organism>
<protein>
    <recommendedName>
        <fullName evidence="7">Zn(2)-C6 fungal-type domain-containing protein</fullName>
    </recommendedName>
</protein>
<dbReference type="GO" id="GO:0001228">
    <property type="term" value="F:DNA-binding transcription activator activity, RNA polymerase II-specific"/>
    <property type="evidence" value="ECO:0007669"/>
    <property type="project" value="TreeGrafter"/>
</dbReference>
<evidence type="ECO:0000256" key="1">
    <source>
        <dbReference type="ARBA" id="ARBA00022723"/>
    </source>
</evidence>
<keyword evidence="5" id="KW-0804">Transcription</keyword>
<evidence type="ECO:0000256" key="3">
    <source>
        <dbReference type="ARBA" id="ARBA00023015"/>
    </source>
</evidence>
<sequence>MIPRKRKQRAVLSCNDCRRRKLSCNRELPCSRCIRGGIADSCSYRNDAHIEEEENEDRVHNLSHVQSTVGTYGAEDPELTAASTDTTPVTVAELTAQHLERRIATLEAALCALKDELKESSQSEPIANANLTVSSGFFKSHSYQTFYYGPTNPMFVPSHFPDLRPFMKRIYIDSTLSRLRQDMRGSEKRLQASRPVGTRVFSLPNLRSALPNRNIVDKMVRTYFDTFECTYRILHAPTFWEDYRAFWDTPPTHTIPYSEMDAIVLAILACTLCTSTHETTRYDAYGSTFRGKAIFWIRACEAWLSHQSHKHRSLASLQVRFLRILALSTTSLKTKMYYIEVQNLVSYMLSIGMHRDPQILGSRCSVFEGEMRRRLWATAVELELQASIDKDIFTKSIPSRSSHDCKPPRNINDSELFPSMEHLPPSHPHTTYTSTSYLYQASKSFPLRVRMCTQTNTLYPHHLSAAEKGKDEEELQKAISMLPQWTEPHTLQASTLLDLQLRQWLMHLHKAEVLHLATAKSGHLHRNHPSTRYALITTLEAASSCISSHLRLIDSDTFALCLTRFDYLTAAFLICHIAYYASVSNDVMISRLAHSLFATSTDAALRVLEERCMRPGRGNHKYWFLSAACSLAGMQWERQEEKRRALERLACERVCRILYKELAAKEDEDGDHEGKELKMGAKGFSEVCSFFPFHFLFGLSISRHCIISFLLHARGSLLNWNNP</sequence>
<proteinExistence type="predicted"/>
<dbReference type="SUPFAM" id="SSF57701">
    <property type="entry name" value="Zn2/Cys6 DNA-binding domain"/>
    <property type="match status" value="1"/>
</dbReference>
<dbReference type="STRING" id="97972.A0A2V1DY20"/>
<feature type="domain" description="Zn(2)-C6 fungal-type" evidence="7">
    <location>
        <begin position="13"/>
        <end position="44"/>
    </location>
</feature>
<dbReference type="SMART" id="SM00066">
    <property type="entry name" value="GAL4"/>
    <property type="match status" value="1"/>
</dbReference>
<evidence type="ECO:0000256" key="2">
    <source>
        <dbReference type="ARBA" id="ARBA00022833"/>
    </source>
</evidence>
<gene>
    <name evidence="8" type="ORF">DM02DRAFT_589123</name>
</gene>
<dbReference type="PROSITE" id="PS00463">
    <property type="entry name" value="ZN2_CY6_FUNGAL_1"/>
    <property type="match status" value="1"/>
</dbReference>
<dbReference type="PANTHER" id="PTHR31944:SF130">
    <property type="entry name" value="ZN(II)2CYS6 TRANSCRIPTION FACTO (EUROFUNG)"/>
    <property type="match status" value="1"/>
</dbReference>
<keyword evidence="4" id="KW-0238">DNA-binding</keyword>
<name>A0A2V1DY20_9PLEO</name>
<dbReference type="Proteomes" id="UP000244855">
    <property type="component" value="Unassembled WGS sequence"/>
</dbReference>
<dbReference type="Pfam" id="PF00172">
    <property type="entry name" value="Zn_clus"/>
    <property type="match status" value="1"/>
</dbReference>
<dbReference type="GO" id="GO:0006351">
    <property type="term" value="P:DNA-templated transcription"/>
    <property type="evidence" value="ECO:0007669"/>
    <property type="project" value="InterPro"/>
</dbReference>
<dbReference type="InterPro" id="IPR001138">
    <property type="entry name" value="Zn2Cys6_DnaBD"/>
</dbReference>
<keyword evidence="3" id="KW-0805">Transcription regulation</keyword>
<reference evidence="8 9" key="1">
    <citation type="journal article" date="2018" name="Sci. Rep.">
        <title>Comparative genomics provides insights into the lifestyle and reveals functional heterogeneity of dark septate endophytic fungi.</title>
        <authorList>
            <person name="Knapp D.G."/>
            <person name="Nemeth J.B."/>
            <person name="Barry K."/>
            <person name="Hainaut M."/>
            <person name="Henrissat B."/>
            <person name="Johnson J."/>
            <person name="Kuo A."/>
            <person name="Lim J.H.P."/>
            <person name="Lipzen A."/>
            <person name="Nolan M."/>
            <person name="Ohm R.A."/>
            <person name="Tamas L."/>
            <person name="Grigoriev I.V."/>
            <person name="Spatafora J.W."/>
            <person name="Nagy L.G."/>
            <person name="Kovacs G.M."/>
        </authorList>
    </citation>
    <scope>NUCLEOTIDE SEQUENCE [LARGE SCALE GENOMIC DNA]</scope>
    <source>
        <strain evidence="8 9">DSE2036</strain>
    </source>
</reference>
<evidence type="ECO:0000256" key="4">
    <source>
        <dbReference type="ARBA" id="ARBA00023125"/>
    </source>
</evidence>
<evidence type="ECO:0000256" key="6">
    <source>
        <dbReference type="ARBA" id="ARBA00023242"/>
    </source>
</evidence>
<evidence type="ECO:0000313" key="8">
    <source>
        <dbReference type="EMBL" id="PVI02792.1"/>
    </source>
</evidence>
<dbReference type="AlphaFoldDB" id="A0A2V1DY20"/>
<dbReference type="PROSITE" id="PS50048">
    <property type="entry name" value="ZN2_CY6_FUNGAL_2"/>
    <property type="match status" value="1"/>
</dbReference>
<dbReference type="InterPro" id="IPR007219">
    <property type="entry name" value="XnlR_reg_dom"/>
</dbReference>
<accession>A0A2V1DY20</accession>
<dbReference type="InterPro" id="IPR036864">
    <property type="entry name" value="Zn2-C6_fun-type_DNA-bd_sf"/>
</dbReference>
<dbReference type="PANTHER" id="PTHR31944">
    <property type="entry name" value="HEME-RESPONSIVE ZINC FINGER TRANSCRIPTION FACTOR HAP1"/>
    <property type="match status" value="1"/>
</dbReference>
<dbReference type="OrthoDB" id="4236860at2759"/>
<keyword evidence="6" id="KW-0539">Nucleus</keyword>